<sequence length="87" mass="9982">MPALWQVGQRQDAFIPLQNVLQADDHYVDFVNWPSFAVVELPTAVVIVMRNVCNPVAAGNYAPIQKHRHIGWIWKFPLLLWEFPEAG</sequence>
<dbReference type="RefSeq" id="WP_354489100.1">
    <property type="nucleotide sequence ID" value="NZ_JBEPMC010000002.1"/>
</dbReference>
<dbReference type="EMBL" id="JBEPMC010000002">
    <property type="protein sequence ID" value="MET3578398.1"/>
    <property type="molecule type" value="Genomic_DNA"/>
</dbReference>
<dbReference type="Proteomes" id="UP001549204">
    <property type="component" value="Unassembled WGS sequence"/>
</dbReference>
<keyword evidence="2" id="KW-1185">Reference proteome</keyword>
<organism evidence="1 2">
    <name type="scientific">Mesorhizobium robiniae</name>
    <dbReference type="NCBI Taxonomy" id="559315"/>
    <lineage>
        <taxon>Bacteria</taxon>
        <taxon>Pseudomonadati</taxon>
        <taxon>Pseudomonadota</taxon>
        <taxon>Alphaproteobacteria</taxon>
        <taxon>Hyphomicrobiales</taxon>
        <taxon>Phyllobacteriaceae</taxon>
        <taxon>Mesorhizobium</taxon>
    </lineage>
</organism>
<evidence type="ECO:0000313" key="2">
    <source>
        <dbReference type="Proteomes" id="UP001549204"/>
    </source>
</evidence>
<gene>
    <name evidence="1" type="ORF">ABID19_001415</name>
</gene>
<protein>
    <submittedName>
        <fullName evidence="1">Uncharacterized protein</fullName>
    </submittedName>
</protein>
<name>A0ABV2GJC5_9HYPH</name>
<accession>A0ABV2GJC5</accession>
<reference evidence="1 2" key="1">
    <citation type="submission" date="2024-06" db="EMBL/GenBank/DDBJ databases">
        <title>Genomic Encyclopedia of Type Strains, Phase IV (KMG-IV): sequencing the most valuable type-strain genomes for metagenomic binning, comparative biology and taxonomic classification.</title>
        <authorList>
            <person name="Goeker M."/>
        </authorList>
    </citation>
    <scope>NUCLEOTIDE SEQUENCE [LARGE SCALE GENOMIC DNA]</scope>
    <source>
        <strain evidence="1 2">DSM 100022</strain>
    </source>
</reference>
<comment type="caution">
    <text evidence="1">The sequence shown here is derived from an EMBL/GenBank/DDBJ whole genome shotgun (WGS) entry which is preliminary data.</text>
</comment>
<evidence type="ECO:0000313" key="1">
    <source>
        <dbReference type="EMBL" id="MET3578398.1"/>
    </source>
</evidence>
<proteinExistence type="predicted"/>